<evidence type="ECO:0000256" key="2">
    <source>
        <dbReference type="ARBA" id="ARBA00022448"/>
    </source>
</evidence>
<proteinExistence type="inferred from homology"/>
<accession>A0A2T9YKF3</accession>
<dbReference type="GO" id="GO:0000145">
    <property type="term" value="C:exocyst"/>
    <property type="evidence" value="ECO:0007669"/>
    <property type="project" value="InterPro"/>
</dbReference>
<dbReference type="SUPFAM" id="SSF74788">
    <property type="entry name" value="Cullin repeat-like"/>
    <property type="match status" value="1"/>
</dbReference>
<name>A0A2T9YKF3_9FUNG</name>
<evidence type="ECO:0000259" key="5">
    <source>
        <dbReference type="Pfam" id="PF03081"/>
    </source>
</evidence>
<keyword evidence="3 4" id="KW-0268">Exocytosis</keyword>
<dbReference type="InterPro" id="IPR046364">
    <property type="entry name" value="Exo70_C"/>
</dbReference>
<dbReference type="GO" id="GO:0005935">
    <property type="term" value="C:cellular bud neck"/>
    <property type="evidence" value="ECO:0007669"/>
    <property type="project" value="UniProtKB-SubCell"/>
</dbReference>
<comment type="caution">
    <text evidence="6">The sequence shown here is derived from an EMBL/GenBank/DDBJ whole genome shotgun (WGS) entry which is preliminary data.</text>
</comment>
<dbReference type="PANTHER" id="PTHR12542:SF41">
    <property type="entry name" value="EXOCYST COMPLEX COMPONENT 7"/>
    <property type="match status" value="1"/>
</dbReference>
<reference evidence="6 7" key="1">
    <citation type="journal article" date="2018" name="MBio">
        <title>Comparative Genomics Reveals the Core Gene Toolbox for the Fungus-Insect Symbiosis.</title>
        <authorList>
            <person name="Wang Y."/>
            <person name="Stata M."/>
            <person name="Wang W."/>
            <person name="Stajich J.E."/>
            <person name="White M.M."/>
            <person name="Moncalvo J.M."/>
        </authorList>
    </citation>
    <scope>NUCLEOTIDE SEQUENCE [LARGE SCALE GENOMIC DNA]</scope>
    <source>
        <strain evidence="6 7">SC-DP-2</strain>
    </source>
</reference>
<evidence type="ECO:0000256" key="4">
    <source>
        <dbReference type="RuleBase" id="RU365026"/>
    </source>
</evidence>
<comment type="similarity">
    <text evidence="1 4">Belongs to the EXO70 family.</text>
</comment>
<dbReference type="AlphaFoldDB" id="A0A2T9YKF3"/>
<dbReference type="Pfam" id="PF20669">
    <property type="entry name" value="Exo70_N"/>
    <property type="match status" value="1"/>
</dbReference>
<dbReference type="GO" id="GO:0005546">
    <property type="term" value="F:phosphatidylinositol-4,5-bisphosphate binding"/>
    <property type="evidence" value="ECO:0007669"/>
    <property type="project" value="InterPro"/>
</dbReference>
<dbReference type="OrthoDB" id="1922221at2759"/>
<keyword evidence="7" id="KW-1185">Reference proteome</keyword>
<evidence type="ECO:0000256" key="3">
    <source>
        <dbReference type="ARBA" id="ARBA00022483"/>
    </source>
</evidence>
<evidence type="ECO:0000313" key="7">
    <source>
        <dbReference type="Proteomes" id="UP000245609"/>
    </source>
</evidence>
<dbReference type="Pfam" id="PF03081">
    <property type="entry name" value="Exo70_C"/>
    <property type="match status" value="1"/>
</dbReference>
<sequence length="619" mass="70722">MTTKYSLEYLEEEKEEIEFLSEGLAEMDELAEQASKVLRVFDLRLKNIGKIITPIYNSTEKLYLMYDNISYTIYSLEDILRYYDISSQESPIITGGLEKADFDEYFNSLRKLSEAHTSLSKLNFRSAVQSQKDIERLIEIAHSNFKAYVQKKVKTGAPFIDLSKFEKNVEHNDELCQDYIDIGNLVENYKDIQIRETFINGLCEAYSSARGAMVAENLLYLGSSCLQALEFDSKFSKDQAKSLQNQNPASVFLISEPTRINQTVDYAENFKIYAKTIVSQLTIEKNIVYSIFPSDLSRKTFIDLSDAVYVEFVKVAKQICDTVINNLYANLVPSIAFQATCKEVFVRLNDLIDLSERKKFDISNFVGTITSPLNSSFSDLIKTLLSITNKPRVDLKSGIYLPVSWALSLISEMIEHKTKIYPIMLKLGDMHWSTSIQDQTSPEPSMVKKDGEYIFNNYVRDYINAVGTMVETVSKKIPNPSSMYAFQASNYNFIELEIKSSELISGILDQSSISKFETLTQRNRKALQAIWQSCIATFMSSNLNSIQKLEQFNASFDKICEDLEQFTALDKELYNTLIQDALDSLIPRYKSFLADNKISESSVKYSIQDLARKIEKAYS</sequence>
<dbReference type="GO" id="GO:0006887">
    <property type="term" value="P:exocytosis"/>
    <property type="evidence" value="ECO:0007669"/>
    <property type="project" value="UniProtKB-KW"/>
</dbReference>
<keyword evidence="2 4" id="KW-0813">Transport</keyword>
<feature type="domain" description="Exocyst complex subunit Exo70 C-terminal" evidence="5">
    <location>
        <begin position="270"/>
        <end position="615"/>
    </location>
</feature>
<comment type="subcellular location">
    <subcellularLocation>
        <location evidence="4">Bud</location>
    </subcellularLocation>
    <subcellularLocation>
        <location evidence="4">Bud neck</location>
    </subcellularLocation>
</comment>
<organism evidence="6 7">
    <name type="scientific">Smittium megazygosporum</name>
    <dbReference type="NCBI Taxonomy" id="133381"/>
    <lineage>
        <taxon>Eukaryota</taxon>
        <taxon>Fungi</taxon>
        <taxon>Fungi incertae sedis</taxon>
        <taxon>Zoopagomycota</taxon>
        <taxon>Kickxellomycotina</taxon>
        <taxon>Harpellomycetes</taxon>
        <taxon>Harpellales</taxon>
        <taxon>Legeriomycetaceae</taxon>
        <taxon>Smittium</taxon>
    </lineage>
</organism>
<comment type="function">
    <text evidence="4">Involved in the secretory pathway as part of the exocyst complex which tethers secretory vesicles to the sites of exocytosis. Also plays a role in the assembly of the exocyst.</text>
</comment>
<keyword evidence="4" id="KW-0653">Protein transport</keyword>
<dbReference type="PANTHER" id="PTHR12542">
    <property type="entry name" value="EXOCYST COMPLEX PROTEIN EXO70"/>
    <property type="match status" value="1"/>
</dbReference>
<dbReference type="InterPro" id="IPR016159">
    <property type="entry name" value="Cullin_repeat-like_dom_sf"/>
</dbReference>
<dbReference type="Gene3D" id="1.20.1280.170">
    <property type="entry name" value="Exocyst complex component Exo70"/>
    <property type="match status" value="1"/>
</dbReference>
<dbReference type="Proteomes" id="UP000245609">
    <property type="component" value="Unassembled WGS sequence"/>
</dbReference>
<gene>
    <name evidence="6" type="ORF">BB560_006030</name>
</gene>
<evidence type="ECO:0000256" key="1">
    <source>
        <dbReference type="ARBA" id="ARBA00006756"/>
    </source>
</evidence>
<protein>
    <recommendedName>
        <fullName evidence="4">Exocyst complex protein EXO70</fullName>
    </recommendedName>
</protein>
<dbReference type="EMBL" id="MBFS01002770">
    <property type="protein sequence ID" value="PVU92754.1"/>
    <property type="molecule type" value="Genomic_DNA"/>
</dbReference>
<evidence type="ECO:0000313" key="6">
    <source>
        <dbReference type="EMBL" id="PVU92754.1"/>
    </source>
</evidence>
<dbReference type="InterPro" id="IPR004140">
    <property type="entry name" value="Exo70"/>
</dbReference>
<dbReference type="STRING" id="133381.A0A2T9YKF3"/>
<dbReference type="GO" id="GO:0015031">
    <property type="term" value="P:protein transport"/>
    <property type="evidence" value="ECO:0007669"/>
    <property type="project" value="UniProtKB-KW"/>
</dbReference>